<organism evidence="2 3">
    <name type="scientific">Bradyrhizobium cosmicum</name>
    <dbReference type="NCBI Taxonomy" id="1404864"/>
    <lineage>
        <taxon>Bacteria</taxon>
        <taxon>Pseudomonadati</taxon>
        <taxon>Pseudomonadota</taxon>
        <taxon>Alphaproteobacteria</taxon>
        <taxon>Hyphomicrobiales</taxon>
        <taxon>Nitrobacteraceae</taxon>
        <taxon>Bradyrhizobium</taxon>
    </lineage>
</organism>
<evidence type="ECO:0000313" key="3">
    <source>
        <dbReference type="Proteomes" id="UP000007886"/>
    </source>
</evidence>
<gene>
    <name evidence="2" type="ORF">S23_48430</name>
</gene>
<sequence>MSRDQSPDRAKREANKVFKPVETQKPVNDYARDQHSFNENRERLKAERLAREAKPESGSE</sequence>
<feature type="compositionally biased region" description="Basic and acidic residues" evidence="1">
    <location>
        <begin position="30"/>
        <end position="60"/>
    </location>
</feature>
<proteinExistence type="predicted"/>
<dbReference type="Proteomes" id="UP000007886">
    <property type="component" value="Chromosome"/>
</dbReference>
<feature type="region of interest" description="Disordered" evidence="1">
    <location>
        <begin position="1"/>
        <end position="60"/>
    </location>
</feature>
<feature type="compositionally biased region" description="Basic and acidic residues" evidence="1">
    <location>
        <begin position="1"/>
        <end position="16"/>
    </location>
</feature>
<dbReference type="KEGG" id="brs:S23_48430"/>
<evidence type="ECO:0000256" key="1">
    <source>
        <dbReference type="SAM" id="MobiDB-lite"/>
    </source>
</evidence>
<protein>
    <submittedName>
        <fullName evidence="2">Uncharacterized protein</fullName>
    </submittedName>
</protein>
<accession>A0AAI8QD56</accession>
<dbReference type="EMBL" id="AP012279">
    <property type="protein sequence ID" value="BAL78037.1"/>
    <property type="molecule type" value="Genomic_DNA"/>
</dbReference>
<name>A0AAI8QD56_9BRAD</name>
<dbReference type="AlphaFoldDB" id="A0AAI8QD56"/>
<dbReference type="RefSeq" id="WP_015687315.1">
    <property type="nucleotide sequence ID" value="NC_017082.1"/>
</dbReference>
<evidence type="ECO:0000313" key="2">
    <source>
        <dbReference type="EMBL" id="BAL78037.1"/>
    </source>
</evidence>
<keyword evidence="3" id="KW-1185">Reference proteome</keyword>
<reference evidence="2 3" key="1">
    <citation type="journal article" date="2012" name="Microbes Environ.">
        <title>Complete genome sequence of Bradyrhizobium sp. S23321: insights into symbiosis evolution in soil oligotrophs.</title>
        <authorList>
            <person name="Okubo T."/>
            <person name="Tsukui T."/>
            <person name="Maita H."/>
            <person name="Okamoto S."/>
            <person name="Oshima K."/>
            <person name="Fujisawa T."/>
            <person name="Saito A."/>
            <person name="Futamata H."/>
            <person name="Hattori R."/>
            <person name="Shimomura Y."/>
            <person name="Haruta S."/>
            <person name="Morimoto S."/>
            <person name="Wang Y."/>
            <person name="Sakai Y."/>
            <person name="Hattori M."/>
            <person name="Aizawa S."/>
            <person name="Nagashima K.V.P."/>
            <person name="Masuda S."/>
            <person name="Hattori T."/>
            <person name="Yamashita A."/>
            <person name="Bao Z."/>
            <person name="Hayatsu M."/>
            <person name="Kajiya-Kanegae H."/>
            <person name="Yoshinaga I."/>
            <person name="Sakamoto K."/>
            <person name="Toyota K."/>
            <person name="Nakao M."/>
            <person name="Kohara M."/>
            <person name="Anda M."/>
            <person name="Niwa R."/>
            <person name="Jung-Hwan P."/>
            <person name="Sameshima-Saito R."/>
            <person name="Tokuda S."/>
            <person name="Yamamoto S."/>
            <person name="Yamamoto S."/>
            <person name="Yokoyama T."/>
            <person name="Akutsu T."/>
            <person name="Nakamura Y."/>
            <person name="Nakahira-Yanaka Y."/>
            <person name="Takada Hoshino Y."/>
            <person name="Hirakawa H."/>
            <person name="Mitsui H."/>
            <person name="Terasawa K."/>
            <person name="Itakura M."/>
            <person name="Sato S."/>
            <person name="Ikeda-Ohtsubo W."/>
            <person name="Sakakura N."/>
            <person name="Kaminuma E."/>
            <person name="Minamisawa K."/>
        </authorList>
    </citation>
    <scope>NUCLEOTIDE SEQUENCE [LARGE SCALE GENOMIC DNA]</scope>
    <source>
        <strain evidence="2 3">S23321</strain>
    </source>
</reference>